<organism evidence="2 3">
    <name type="scientific">Nesidiocoris tenuis</name>
    <dbReference type="NCBI Taxonomy" id="355587"/>
    <lineage>
        <taxon>Eukaryota</taxon>
        <taxon>Metazoa</taxon>
        <taxon>Ecdysozoa</taxon>
        <taxon>Arthropoda</taxon>
        <taxon>Hexapoda</taxon>
        <taxon>Insecta</taxon>
        <taxon>Pterygota</taxon>
        <taxon>Neoptera</taxon>
        <taxon>Paraneoptera</taxon>
        <taxon>Hemiptera</taxon>
        <taxon>Heteroptera</taxon>
        <taxon>Panheteroptera</taxon>
        <taxon>Cimicomorpha</taxon>
        <taxon>Miridae</taxon>
        <taxon>Dicyphina</taxon>
        <taxon>Nesidiocoris</taxon>
    </lineage>
</organism>
<gene>
    <name evidence="2" type="ORF">NTJ_06718</name>
</gene>
<evidence type="ECO:0000313" key="2">
    <source>
        <dbReference type="EMBL" id="BES93909.1"/>
    </source>
</evidence>
<proteinExistence type="predicted"/>
<name>A0ABN7ANV3_9HEMI</name>
<dbReference type="Proteomes" id="UP001307889">
    <property type="component" value="Chromosome 4"/>
</dbReference>
<evidence type="ECO:0000313" key="3">
    <source>
        <dbReference type="Proteomes" id="UP001307889"/>
    </source>
</evidence>
<protein>
    <submittedName>
        <fullName evidence="2">Uncharacterized protein</fullName>
    </submittedName>
</protein>
<dbReference type="EMBL" id="AP028912">
    <property type="protein sequence ID" value="BES93909.1"/>
    <property type="molecule type" value="Genomic_DNA"/>
</dbReference>
<evidence type="ECO:0000256" key="1">
    <source>
        <dbReference type="SAM" id="MobiDB-lite"/>
    </source>
</evidence>
<sequence length="137" mass="14590">MLLSIPIQPWILFLKTTHENVRMAAAMDPALDNNAGIDQPSSGFSTDPALDTIPAIDAACNTDPASDTYPAKNTGLDTVPAKDPALNTNSVLDTNTAKDPAMDSGPDIIQTIDPALDNEASWLIPTQKWIQYAAGRN</sequence>
<reference evidence="2 3" key="1">
    <citation type="submission" date="2023-09" db="EMBL/GenBank/DDBJ databases">
        <title>Nesidiocoris tenuis whole genome shotgun sequence.</title>
        <authorList>
            <person name="Shibata T."/>
            <person name="Shimoda M."/>
            <person name="Kobayashi T."/>
            <person name="Uehara T."/>
        </authorList>
    </citation>
    <scope>NUCLEOTIDE SEQUENCE [LARGE SCALE GENOMIC DNA]</scope>
    <source>
        <strain evidence="2 3">Japan</strain>
    </source>
</reference>
<feature type="region of interest" description="Disordered" evidence="1">
    <location>
        <begin position="64"/>
        <end position="89"/>
    </location>
</feature>
<accession>A0ABN7ANV3</accession>
<keyword evidence="3" id="KW-1185">Reference proteome</keyword>